<dbReference type="Pfam" id="PF22915">
    <property type="entry name" value="ARMH5"/>
    <property type="match status" value="1"/>
</dbReference>
<evidence type="ECO:0000313" key="3">
    <source>
        <dbReference type="EMBL" id="CCO19126.1"/>
    </source>
</evidence>
<dbReference type="KEGG" id="bpg:Bathy12g02550"/>
<proteinExistence type="predicted"/>
<dbReference type="Proteomes" id="UP000198341">
    <property type="component" value="Chromosome 12"/>
</dbReference>
<dbReference type="STRING" id="41875.K8EM39"/>
<feature type="region of interest" description="Disordered" evidence="1">
    <location>
        <begin position="1"/>
        <end position="145"/>
    </location>
</feature>
<reference evidence="3 4" key="1">
    <citation type="submission" date="2011-10" db="EMBL/GenBank/DDBJ databases">
        <authorList>
            <person name="Genoscope - CEA"/>
        </authorList>
    </citation>
    <scope>NUCLEOTIDE SEQUENCE [LARGE SCALE GENOMIC DNA]</scope>
    <source>
        <strain evidence="3 4">RCC 1105</strain>
    </source>
</reference>
<feature type="region of interest" description="Disordered" evidence="1">
    <location>
        <begin position="369"/>
        <end position="399"/>
    </location>
</feature>
<dbReference type="eggNOG" id="KOG0154">
    <property type="taxonomic scope" value="Eukaryota"/>
</dbReference>
<dbReference type="PANTHER" id="PTHR36793">
    <property type="entry name" value="RIBOSOMAL RNA SMALL SUBUNIT METHYLTRANSFERASE J"/>
    <property type="match status" value="1"/>
</dbReference>
<dbReference type="GO" id="GO:0009941">
    <property type="term" value="C:chloroplast envelope"/>
    <property type="evidence" value="ECO:0007669"/>
    <property type="project" value="TreeGrafter"/>
</dbReference>
<gene>
    <name evidence="3" type="ordered locus">Bathy12g02550</name>
</gene>
<dbReference type="EMBL" id="FO082267">
    <property type="protein sequence ID" value="CCO19126.1"/>
    <property type="molecule type" value="Genomic_DNA"/>
</dbReference>
<keyword evidence="4" id="KW-1185">Reference proteome</keyword>
<dbReference type="InterPro" id="IPR055241">
    <property type="entry name" value="Armadillo_rpt_dom"/>
</dbReference>
<protein>
    <recommendedName>
        <fullName evidence="2">Armadillo-like repeats domain-containing protein</fullName>
    </recommendedName>
</protein>
<organism evidence="3 4">
    <name type="scientific">Bathycoccus prasinos</name>
    <dbReference type="NCBI Taxonomy" id="41875"/>
    <lineage>
        <taxon>Eukaryota</taxon>
        <taxon>Viridiplantae</taxon>
        <taxon>Chlorophyta</taxon>
        <taxon>Mamiellophyceae</taxon>
        <taxon>Mamiellales</taxon>
        <taxon>Bathycoccaceae</taxon>
        <taxon>Bathycoccus</taxon>
    </lineage>
</organism>
<accession>K8EM39</accession>
<dbReference type="GeneID" id="19012446"/>
<name>K8EM39_9CHLO</name>
<dbReference type="GO" id="GO:0009535">
    <property type="term" value="C:chloroplast thylakoid membrane"/>
    <property type="evidence" value="ECO:0007669"/>
    <property type="project" value="TreeGrafter"/>
</dbReference>
<evidence type="ECO:0000259" key="2">
    <source>
        <dbReference type="Pfam" id="PF22915"/>
    </source>
</evidence>
<dbReference type="PANTHER" id="PTHR36793:SF1">
    <property type="entry name" value="RIBOSOMAL RNA SMALL SUBUNIT METHYLTRANSFERASE J"/>
    <property type="match status" value="1"/>
</dbReference>
<sequence length="399" mass="43654">MATSSTFTNGAKGASFCASSFSRGGGKRDNGVFIGTVKNGEKSFVKGFGRGNASAKVRGKKTNVDESSSSKGKEGKKQKKMPGDEEEEEDEEEFEYEEVEVDEDGNEIIATEGSSEGEEEEDLDASDLAPTKRSSTKEKKGVQQTVTKSIQKAYENEGIRNLSYVVGVFLAGTLGWSIYKVYRRSTSRRAVRKKTVNKNVLVIERLKPFFPNERESMTRNVAKGIARSTGFTTQEVFRKYLRYKMVEEPFTGAFVEDILALKNACELTPKQMSEILSESAARMVKKYGTLILDVSELTKSGAERKMIAAQMFSKLCYLADLPALVEDQEVAAETGQKLKELFGATDEDYARLRVDSLSESSDVSVLEKMSGFDKAKGGGSGGSSSEDENKDESSEAGGV</sequence>
<feature type="compositionally biased region" description="Acidic residues" evidence="1">
    <location>
        <begin position="84"/>
        <end position="106"/>
    </location>
</feature>
<dbReference type="RefSeq" id="XP_007510011.1">
    <property type="nucleotide sequence ID" value="XM_007509949.1"/>
</dbReference>
<evidence type="ECO:0000256" key="1">
    <source>
        <dbReference type="SAM" id="MobiDB-lite"/>
    </source>
</evidence>
<feature type="compositionally biased region" description="Acidic residues" evidence="1">
    <location>
        <begin position="115"/>
        <end position="125"/>
    </location>
</feature>
<feature type="domain" description="Armadillo-like repeats" evidence="2">
    <location>
        <begin position="229"/>
        <end position="320"/>
    </location>
</feature>
<evidence type="ECO:0000313" key="4">
    <source>
        <dbReference type="Proteomes" id="UP000198341"/>
    </source>
</evidence>
<dbReference type="OrthoDB" id="1716611at2759"/>
<dbReference type="AlphaFoldDB" id="K8EM39"/>